<dbReference type="Pfam" id="PF01325">
    <property type="entry name" value="Fe_dep_repress"/>
    <property type="match status" value="1"/>
</dbReference>
<dbReference type="InterPro" id="IPR022687">
    <property type="entry name" value="HTH_DTXR"/>
</dbReference>
<keyword evidence="9" id="KW-0804">Transcription</keyword>
<dbReference type="PANTHER" id="PTHR33238:SF11">
    <property type="entry name" value="TRANSCRIPTIONAL REGULATOR MNTR"/>
    <property type="match status" value="1"/>
</dbReference>
<dbReference type="InterPro" id="IPR036388">
    <property type="entry name" value="WH-like_DNA-bd_sf"/>
</dbReference>
<dbReference type="OrthoDB" id="2328764at2"/>
<dbReference type="GO" id="GO:0003677">
    <property type="term" value="F:DNA binding"/>
    <property type="evidence" value="ECO:0007669"/>
    <property type="project" value="UniProtKB-KW"/>
</dbReference>
<dbReference type="InterPro" id="IPR036421">
    <property type="entry name" value="Fe_dep_repressor_sf"/>
</dbReference>
<keyword evidence="5" id="KW-0678">Repressor</keyword>
<evidence type="ECO:0000313" key="14">
    <source>
        <dbReference type="Proteomes" id="UP000051166"/>
    </source>
</evidence>
<dbReference type="InterPro" id="IPR001367">
    <property type="entry name" value="Fe_dep_repressor"/>
</dbReference>
<dbReference type="RefSeq" id="WP_056961955.1">
    <property type="nucleotide sequence ID" value="NZ_AZFQ01000055.1"/>
</dbReference>
<keyword evidence="10" id="KW-0464">Manganese</keyword>
<protein>
    <recommendedName>
        <fullName evidence="11">Manganese transport regulator</fullName>
    </recommendedName>
</protein>
<dbReference type="SUPFAM" id="SSF46785">
    <property type="entry name" value="Winged helix' DNA-binding domain"/>
    <property type="match status" value="1"/>
</dbReference>
<keyword evidence="4" id="KW-0963">Cytoplasm</keyword>
<comment type="similarity">
    <text evidence="2">Belongs to the DtxR/MntR family.</text>
</comment>
<dbReference type="InterPro" id="IPR036390">
    <property type="entry name" value="WH_DNA-bd_sf"/>
</dbReference>
<evidence type="ECO:0000256" key="8">
    <source>
        <dbReference type="ARBA" id="ARBA00023159"/>
    </source>
</evidence>
<evidence type="ECO:0000256" key="9">
    <source>
        <dbReference type="ARBA" id="ARBA00023163"/>
    </source>
</evidence>
<dbReference type="Gene3D" id="2.30.30.90">
    <property type="match status" value="1"/>
</dbReference>
<dbReference type="InterPro" id="IPR022689">
    <property type="entry name" value="Iron_dep_repressor"/>
</dbReference>
<proteinExistence type="inferred from homology"/>
<keyword evidence="7" id="KW-0238">DNA-binding</keyword>
<evidence type="ECO:0000256" key="10">
    <source>
        <dbReference type="ARBA" id="ARBA00023211"/>
    </source>
</evidence>
<accession>A0A0R1V196</accession>
<dbReference type="GO" id="GO:0046914">
    <property type="term" value="F:transition metal ion binding"/>
    <property type="evidence" value="ECO:0007669"/>
    <property type="project" value="InterPro"/>
</dbReference>
<evidence type="ECO:0000256" key="1">
    <source>
        <dbReference type="ARBA" id="ARBA00004496"/>
    </source>
</evidence>
<feature type="domain" description="HTH dtxR-type" evidence="12">
    <location>
        <begin position="1"/>
        <end position="62"/>
    </location>
</feature>
<evidence type="ECO:0000256" key="5">
    <source>
        <dbReference type="ARBA" id="ARBA00022491"/>
    </source>
</evidence>
<dbReference type="STRING" id="1423801.FD50_GL002034"/>
<dbReference type="InterPro" id="IPR050536">
    <property type="entry name" value="DtxR_MntR_Metal-Reg"/>
</dbReference>
<reference evidence="13 14" key="1">
    <citation type="journal article" date="2015" name="Genome Announc.">
        <title>Expanding the biotechnology potential of lactobacilli through comparative genomics of 213 strains and associated genera.</title>
        <authorList>
            <person name="Sun Z."/>
            <person name="Harris H.M."/>
            <person name="McCann A."/>
            <person name="Guo C."/>
            <person name="Argimon S."/>
            <person name="Zhang W."/>
            <person name="Yang X."/>
            <person name="Jeffery I.B."/>
            <person name="Cooney J.C."/>
            <person name="Kagawa T.F."/>
            <person name="Liu W."/>
            <person name="Song Y."/>
            <person name="Salvetti E."/>
            <person name="Wrobel A."/>
            <person name="Rasinkangas P."/>
            <person name="Parkhill J."/>
            <person name="Rea M.C."/>
            <person name="O'Sullivan O."/>
            <person name="Ritari J."/>
            <person name="Douillard F.P."/>
            <person name="Paul Ross R."/>
            <person name="Yang R."/>
            <person name="Briner A.E."/>
            <person name="Felis G.E."/>
            <person name="de Vos W.M."/>
            <person name="Barrangou R."/>
            <person name="Klaenhammer T.R."/>
            <person name="Caufield P.W."/>
            <person name="Cui Y."/>
            <person name="Zhang H."/>
            <person name="O'Toole P.W."/>
        </authorList>
    </citation>
    <scope>NUCLEOTIDE SEQUENCE [LARGE SCALE GENOMIC DNA]</scope>
    <source>
        <strain evidence="13 14">DSM 16230</strain>
    </source>
</reference>
<dbReference type="GO" id="GO:0046983">
    <property type="term" value="F:protein dimerization activity"/>
    <property type="evidence" value="ECO:0007669"/>
    <property type="project" value="InterPro"/>
</dbReference>
<evidence type="ECO:0000256" key="7">
    <source>
        <dbReference type="ARBA" id="ARBA00023125"/>
    </source>
</evidence>
<dbReference type="PROSITE" id="PS50944">
    <property type="entry name" value="HTH_DTXR"/>
    <property type="match status" value="1"/>
</dbReference>
<evidence type="ECO:0000259" key="12">
    <source>
        <dbReference type="PROSITE" id="PS50944"/>
    </source>
</evidence>
<dbReference type="EMBL" id="AZFQ01000055">
    <property type="protein sequence ID" value="KRL96754.1"/>
    <property type="molecule type" value="Genomic_DNA"/>
</dbReference>
<dbReference type="SUPFAM" id="SSF47979">
    <property type="entry name" value="Iron-dependent repressor protein, dimerization domain"/>
    <property type="match status" value="1"/>
</dbReference>
<keyword evidence="6" id="KW-0805">Transcription regulation</keyword>
<dbReference type="PANTHER" id="PTHR33238">
    <property type="entry name" value="IRON (METAL) DEPENDENT REPRESSOR, DTXR FAMILY"/>
    <property type="match status" value="1"/>
</dbReference>
<dbReference type="Gene3D" id="1.10.10.10">
    <property type="entry name" value="Winged helix-like DNA-binding domain superfamily/Winged helix DNA-binding domain"/>
    <property type="match status" value="1"/>
</dbReference>
<dbReference type="Proteomes" id="UP000051166">
    <property type="component" value="Unassembled WGS sequence"/>
</dbReference>
<dbReference type="SMART" id="SM00529">
    <property type="entry name" value="HTH_DTXR"/>
    <property type="match status" value="1"/>
</dbReference>
<name>A0A0R1V196_9LACO</name>
<sequence length="222" mass="25186">MRTAIDNYLKAIFECSLSTKRTTNKQVACYLKIAPASVNGIVKKMEQHGLAYQRPYGPIMLSTKGMQRALVLMQRYRLCEAWLVHDFELPLTTIPHQAWEIADFDDAQLVQQLNQYLDYPKVSPFGGAIQNVDQIVNDGSQPLINFEAGQTVRLCSYLESENTINYFQNIGLSLQQTLTVGEYNPQKQTIAVTDRNARTLKISEKIGEYIYVSLVKNTIVVD</sequence>
<evidence type="ECO:0000256" key="4">
    <source>
        <dbReference type="ARBA" id="ARBA00022490"/>
    </source>
</evidence>
<gene>
    <name evidence="13" type="ORF">FD50_GL002034</name>
</gene>
<dbReference type="Pfam" id="PF02742">
    <property type="entry name" value="Fe_dep_repr_C"/>
    <property type="match status" value="1"/>
</dbReference>
<dbReference type="GeneID" id="98309249"/>
<evidence type="ECO:0000256" key="2">
    <source>
        <dbReference type="ARBA" id="ARBA00007871"/>
    </source>
</evidence>
<keyword evidence="14" id="KW-1185">Reference proteome</keyword>
<dbReference type="InterPro" id="IPR038157">
    <property type="entry name" value="FeoA_core_dom"/>
</dbReference>
<dbReference type="AlphaFoldDB" id="A0A0R1V196"/>
<keyword evidence="8" id="KW-0010">Activator</keyword>
<dbReference type="PATRIC" id="fig|1423801.4.peg.2078"/>
<dbReference type="GO" id="GO:0005737">
    <property type="term" value="C:cytoplasm"/>
    <property type="evidence" value="ECO:0007669"/>
    <property type="project" value="UniProtKB-SubCell"/>
</dbReference>
<organism evidence="13 14">
    <name type="scientific">Liquorilactobacillus satsumensis DSM 16230 = JCM 12392</name>
    <dbReference type="NCBI Taxonomy" id="1423801"/>
    <lineage>
        <taxon>Bacteria</taxon>
        <taxon>Bacillati</taxon>
        <taxon>Bacillota</taxon>
        <taxon>Bacilli</taxon>
        <taxon>Lactobacillales</taxon>
        <taxon>Lactobacillaceae</taxon>
        <taxon>Liquorilactobacillus</taxon>
    </lineage>
</organism>
<evidence type="ECO:0000256" key="3">
    <source>
        <dbReference type="ARBA" id="ARBA00011738"/>
    </source>
</evidence>
<comment type="subunit">
    <text evidence="3">Homodimer.</text>
</comment>
<comment type="subcellular location">
    <subcellularLocation>
        <location evidence="1">Cytoplasm</location>
    </subcellularLocation>
</comment>
<evidence type="ECO:0000313" key="13">
    <source>
        <dbReference type="EMBL" id="KRL96754.1"/>
    </source>
</evidence>
<evidence type="ECO:0000256" key="11">
    <source>
        <dbReference type="ARBA" id="ARBA00032593"/>
    </source>
</evidence>
<dbReference type="GO" id="GO:0003700">
    <property type="term" value="F:DNA-binding transcription factor activity"/>
    <property type="evidence" value="ECO:0007669"/>
    <property type="project" value="InterPro"/>
</dbReference>
<comment type="caution">
    <text evidence="13">The sequence shown here is derived from an EMBL/GenBank/DDBJ whole genome shotgun (WGS) entry which is preliminary data.</text>
</comment>
<evidence type="ECO:0000256" key="6">
    <source>
        <dbReference type="ARBA" id="ARBA00023015"/>
    </source>
</evidence>